<dbReference type="InterPro" id="IPR011766">
    <property type="entry name" value="TPP_enzyme_TPP-bd"/>
</dbReference>
<evidence type="ECO:0000256" key="2">
    <source>
        <dbReference type="ARBA" id="ARBA00007812"/>
    </source>
</evidence>
<name>A0ABS9E0Z5_9PROT</name>
<dbReference type="InterPro" id="IPR029061">
    <property type="entry name" value="THDP-binding"/>
</dbReference>
<dbReference type="InterPro" id="IPR012001">
    <property type="entry name" value="Thiamin_PyroP_enz_TPP-bd_dom"/>
</dbReference>
<dbReference type="Gene3D" id="3.40.50.970">
    <property type="match status" value="2"/>
</dbReference>
<comment type="cofactor">
    <cofactor evidence="1">
        <name>thiamine diphosphate</name>
        <dbReference type="ChEBI" id="CHEBI:58937"/>
    </cofactor>
</comment>
<dbReference type="CDD" id="cd02004">
    <property type="entry name" value="TPP_BZL_OCoD_HPCL"/>
    <property type="match status" value="1"/>
</dbReference>
<organism evidence="6 7">
    <name type="scientific">Acidiphilium iwatense</name>
    <dbReference type="NCBI Taxonomy" id="768198"/>
    <lineage>
        <taxon>Bacteria</taxon>
        <taxon>Pseudomonadati</taxon>
        <taxon>Pseudomonadota</taxon>
        <taxon>Alphaproteobacteria</taxon>
        <taxon>Acetobacterales</taxon>
        <taxon>Acidocellaceae</taxon>
        <taxon>Acidiphilium</taxon>
    </lineage>
</organism>
<dbReference type="Pfam" id="PF02775">
    <property type="entry name" value="TPP_enzyme_C"/>
    <property type="match status" value="1"/>
</dbReference>
<proteinExistence type="inferred from homology"/>
<evidence type="ECO:0000313" key="7">
    <source>
        <dbReference type="Proteomes" id="UP001521209"/>
    </source>
</evidence>
<evidence type="ECO:0000256" key="3">
    <source>
        <dbReference type="ARBA" id="ARBA00023052"/>
    </source>
</evidence>
<reference evidence="6 7" key="1">
    <citation type="submission" date="2022-01" db="EMBL/GenBank/DDBJ databases">
        <authorList>
            <person name="Won M."/>
            <person name="Kim S.-J."/>
            <person name="Kwon S.-W."/>
        </authorList>
    </citation>
    <scope>NUCLEOTIDE SEQUENCE [LARGE SCALE GENOMIC DNA]</scope>
    <source>
        <strain evidence="6 7">KCTC 23505</strain>
    </source>
</reference>
<dbReference type="SUPFAM" id="SSF52467">
    <property type="entry name" value="DHS-like NAD/FAD-binding domain"/>
    <property type="match status" value="1"/>
</dbReference>
<dbReference type="PANTHER" id="PTHR18968">
    <property type="entry name" value="THIAMINE PYROPHOSPHATE ENZYMES"/>
    <property type="match status" value="1"/>
</dbReference>
<keyword evidence="7" id="KW-1185">Reference proteome</keyword>
<dbReference type="CDD" id="cd07035">
    <property type="entry name" value="TPP_PYR_POX_like"/>
    <property type="match status" value="1"/>
</dbReference>
<dbReference type="PANTHER" id="PTHR18968:SF166">
    <property type="entry name" value="2-HYDROXYACYL-COA LYASE 2"/>
    <property type="match status" value="1"/>
</dbReference>
<dbReference type="Gene3D" id="3.40.50.1220">
    <property type="entry name" value="TPP-binding domain"/>
    <property type="match status" value="1"/>
</dbReference>
<evidence type="ECO:0000256" key="1">
    <source>
        <dbReference type="ARBA" id="ARBA00001964"/>
    </source>
</evidence>
<feature type="domain" description="Thiamine pyrophosphate enzyme TPP-binding" evidence="4">
    <location>
        <begin position="378"/>
        <end position="524"/>
    </location>
</feature>
<comment type="caution">
    <text evidence="6">The sequence shown here is derived from an EMBL/GenBank/DDBJ whole genome shotgun (WGS) entry which is preliminary data.</text>
</comment>
<dbReference type="Proteomes" id="UP001521209">
    <property type="component" value="Unassembled WGS sequence"/>
</dbReference>
<comment type="similarity">
    <text evidence="2">Belongs to the TPP enzyme family.</text>
</comment>
<dbReference type="EMBL" id="JAKGBZ010000067">
    <property type="protein sequence ID" value="MCF3948661.1"/>
    <property type="molecule type" value="Genomic_DNA"/>
</dbReference>
<dbReference type="InterPro" id="IPR029035">
    <property type="entry name" value="DHS-like_NAD/FAD-binding_dom"/>
</dbReference>
<dbReference type="InterPro" id="IPR045229">
    <property type="entry name" value="TPP_enz"/>
</dbReference>
<feature type="domain" description="Thiamine pyrophosphate enzyme N-terminal TPP-binding" evidence="5">
    <location>
        <begin position="4"/>
        <end position="119"/>
    </location>
</feature>
<dbReference type="Pfam" id="PF02776">
    <property type="entry name" value="TPP_enzyme_N"/>
    <property type="match status" value="1"/>
</dbReference>
<gene>
    <name evidence="6" type="ORF">L2A60_18540</name>
</gene>
<accession>A0ABS9E0Z5</accession>
<dbReference type="SUPFAM" id="SSF52518">
    <property type="entry name" value="Thiamin diphosphate-binding fold (THDP-binding)"/>
    <property type="match status" value="2"/>
</dbReference>
<evidence type="ECO:0000259" key="5">
    <source>
        <dbReference type="Pfam" id="PF02776"/>
    </source>
</evidence>
<keyword evidence="3" id="KW-0786">Thiamine pyrophosphate</keyword>
<evidence type="ECO:0000313" key="6">
    <source>
        <dbReference type="EMBL" id="MCF3948661.1"/>
    </source>
</evidence>
<protein>
    <submittedName>
        <fullName evidence="6">Thiamine pyrophosphate-binding protein</fullName>
    </submittedName>
</protein>
<evidence type="ECO:0000259" key="4">
    <source>
        <dbReference type="Pfam" id="PF02775"/>
    </source>
</evidence>
<sequence>MIVRGSDVVIRTLLRAGTQTVFTLSGNHIMSIFDAAIGQPVALIHARHEAAAVSMADAYARMSGSVGIALVSGGTGHVNALGALCTARAGETTLLLLSGHASLAECGNGAFQELDQAALAAPLTKASWTVRSVDTLADDLATGIRIARSGRPGPVHISLPNDILEASAAPATLEDAQAFAPDRQALPRGTAAAAIGLMRDAERPLVIAPPALCTAAGRAELERLSRLGVPVIAMESPRGLNDPSLGAIGALIPQADLIFLLGKALDFTLNFGSAAVSGCHWIVIDPEAALLDRADRLLPEQPVLHAVADPIAAIDALLTACGTAPIASPDWCATVAEAVSRRPTAHIGEIGSKPNSALFCTTINEFMKSLQNPIFVSDGGEIGQWAQALISAPDRIINGVAGAIGPSIPFAIGAKAAAPDRPVLAVLGDGTFGFHMAEFETAVRHGLAFVAVIGNDGRWNAEYQLQLRQYGSERAHGCELGPATRYDAVVAALGGYGERVTTVDDLTPALQRAFASGRPACLNVLIEGLPAPKPG</sequence>